<comment type="function">
    <text evidence="6">Catalyzes the hydrolysis of queuosine 5'-phosphate, releasing the nucleobase queuine (q). Is required for salvage of queuine from exogenous queuosine (Q) that is imported and then converted to queuosine 5'-phosphate intracellularly.</text>
</comment>
<organism evidence="7">
    <name type="scientific">Phaffia rhodozyma</name>
    <name type="common">Yeast</name>
    <name type="synonym">Xanthophyllomyces dendrorhous</name>
    <dbReference type="NCBI Taxonomy" id="264483"/>
    <lineage>
        <taxon>Eukaryota</taxon>
        <taxon>Fungi</taxon>
        <taxon>Dikarya</taxon>
        <taxon>Basidiomycota</taxon>
        <taxon>Agaricomycotina</taxon>
        <taxon>Tremellomycetes</taxon>
        <taxon>Cystofilobasidiales</taxon>
        <taxon>Mrakiaceae</taxon>
        <taxon>Phaffia</taxon>
    </lineage>
</organism>
<dbReference type="EC" id="3.2.2.-" evidence="6"/>
<accession>A0A0F7SMB6</accession>
<dbReference type="PANTHER" id="PTHR21314">
    <property type="entry name" value="QUEUOSINE 5'-PHOSPHATE N-GLYCOSYLASE_HYDROLASE-RELATED"/>
    <property type="match status" value="1"/>
</dbReference>
<name>A0A0F7SMB6_PHARH</name>
<dbReference type="PANTHER" id="PTHR21314:SF0">
    <property type="entry name" value="QUEUOSINE 5'-PHOSPHATE N-GLYCOSYLASE_HYDROLASE"/>
    <property type="match status" value="1"/>
</dbReference>
<evidence type="ECO:0000256" key="1">
    <source>
        <dbReference type="ARBA" id="ARBA00022801"/>
    </source>
</evidence>
<comment type="similarity">
    <text evidence="2 6">Belongs to the QNG1 protein family.</text>
</comment>
<dbReference type="Pfam" id="PF10343">
    <property type="entry name" value="Q_salvage"/>
    <property type="match status" value="1"/>
</dbReference>
<dbReference type="EMBL" id="LN483142">
    <property type="protein sequence ID" value="CED83222.1"/>
    <property type="molecule type" value="Genomic_DNA"/>
</dbReference>
<reference evidence="7" key="1">
    <citation type="submission" date="2014-08" db="EMBL/GenBank/DDBJ databases">
        <authorList>
            <person name="Sharma Rahul"/>
            <person name="Thines Marco"/>
        </authorList>
    </citation>
    <scope>NUCLEOTIDE SEQUENCE</scope>
</reference>
<dbReference type="GO" id="GO:0016787">
    <property type="term" value="F:hydrolase activity"/>
    <property type="evidence" value="ECO:0007669"/>
    <property type="project" value="UniProtKB-KW"/>
</dbReference>
<proteinExistence type="inferred from homology"/>
<sequence length="398" mass="45151">MSNTNDLHQHPMISINPNPVVDSAYLIHSQAQDVRLSCNEQIEQAAESLLPYLTTYSPLTWQTQPLHLLPASTPSSNKCSLQFPKLKFNQDDKACLDWIFFVSSLNFSFWSDLPSGERWGKEWYADGWKGLGGKKKRWEGYWGLLAVVNSALENGHPLTDPSFYSSTNSADLIKSLFAPTSPSKEEVPLLQDRLSILQKNGSILCSPSNNYNGSWAGFLEDFFSKDERRGALDLVKEVVRVFESFRDEGLWKGEKVCFWKRAQILVAETWAAFYPSDSSIPHPIFPNGLGELTMFPDYRVPQHLHTLKLLTYSPSLYETLSSHANLPHGSRLEMELRAGSIVAIEEVRKTLRRLRDGVDIESVVLDFLIWDLAKEMEAKAAKEGGNLVECHRTRSIYY</sequence>
<dbReference type="AlphaFoldDB" id="A0A0F7SMB6"/>
<evidence type="ECO:0000313" key="7">
    <source>
        <dbReference type="EMBL" id="CED83222.1"/>
    </source>
</evidence>
<evidence type="ECO:0000256" key="5">
    <source>
        <dbReference type="ARBA" id="ARBA00048204"/>
    </source>
</evidence>
<keyword evidence="1 6" id="KW-0378">Hydrolase</keyword>
<dbReference type="InterPro" id="IPR019438">
    <property type="entry name" value="Q_salvage"/>
</dbReference>
<evidence type="ECO:0000256" key="4">
    <source>
        <dbReference type="ARBA" id="ARBA00035393"/>
    </source>
</evidence>
<evidence type="ECO:0000256" key="3">
    <source>
        <dbReference type="ARBA" id="ARBA00035306"/>
    </source>
</evidence>
<comment type="catalytic activity">
    <reaction evidence="5 6">
        <text>queuosine 5'-phosphate + H2O = queuine + D-ribose 5-phosphate</text>
        <dbReference type="Rhea" id="RHEA:75387"/>
        <dbReference type="ChEBI" id="CHEBI:15377"/>
        <dbReference type="ChEBI" id="CHEBI:17433"/>
        <dbReference type="ChEBI" id="CHEBI:78346"/>
        <dbReference type="ChEBI" id="CHEBI:194371"/>
    </reaction>
    <physiologicalReaction direction="left-to-right" evidence="5 6">
        <dbReference type="Rhea" id="RHEA:75388"/>
    </physiologicalReaction>
</comment>
<evidence type="ECO:0000256" key="2">
    <source>
        <dbReference type="ARBA" id="ARBA00035119"/>
    </source>
</evidence>
<dbReference type="GO" id="GO:0006400">
    <property type="term" value="P:tRNA modification"/>
    <property type="evidence" value="ECO:0007669"/>
    <property type="project" value="TreeGrafter"/>
</dbReference>
<protein>
    <recommendedName>
        <fullName evidence="3 6">Queuosine 5'-phosphate N-glycosylase/hydrolase</fullName>
        <ecNumber evidence="6">3.2.2.-</ecNumber>
    </recommendedName>
    <alternativeName>
        <fullName evidence="4 6">Queuosine-nucleotide N-glycosylase/hydrolase</fullName>
    </alternativeName>
</protein>
<evidence type="ECO:0000256" key="6">
    <source>
        <dbReference type="RuleBase" id="RU365002"/>
    </source>
</evidence>